<gene>
    <name evidence="4" type="ORF">D5R40_11725</name>
</gene>
<dbReference type="PROSITE" id="PS50110">
    <property type="entry name" value="RESPONSE_REGULATORY"/>
    <property type="match status" value="1"/>
</dbReference>
<keyword evidence="1" id="KW-0378">Hydrolase</keyword>
<proteinExistence type="predicted"/>
<evidence type="ECO:0000259" key="3">
    <source>
        <dbReference type="PROSITE" id="PS50110"/>
    </source>
</evidence>
<dbReference type="SUPFAM" id="SSF52172">
    <property type="entry name" value="CheY-like"/>
    <property type="match status" value="1"/>
</dbReference>
<protein>
    <submittedName>
        <fullName evidence="4">Response regulator</fullName>
    </submittedName>
</protein>
<evidence type="ECO:0000256" key="2">
    <source>
        <dbReference type="PROSITE-ProRule" id="PRU00169"/>
    </source>
</evidence>
<dbReference type="SMART" id="SM00448">
    <property type="entry name" value="REC"/>
    <property type="match status" value="1"/>
</dbReference>
<dbReference type="RefSeq" id="WP_124147369.1">
    <property type="nucleotide sequence ID" value="NZ_CAWOKI010000256.1"/>
</dbReference>
<comment type="caution">
    <text evidence="4">The sequence shown here is derived from an EMBL/GenBank/DDBJ whole genome shotgun (WGS) entry which is preliminary data.</text>
</comment>
<dbReference type="PANTHER" id="PTHR43156">
    <property type="entry name" value="STAGE II SPORULATION PROTEIN E-RELATED"/>
    <property type="match status" value="1"/>
</dbReference>
<dbReference type="InterPro" id="IPR036457">
    <property type="entry name" value="PPM-type-like_dom_sf"/>
</dbReference>
<dbReference type="Pfam" id="PF07228">
    <property type="entry name" value="SpoIIE"/>
    <property type="match status" value="1"/>
</dbReference>
<dbReference type="Pfam" id="PF00072">
    <property type="entry name" value="Response_reg"/>
    <property type="match status" value="1"/>
</dbReference>
<name>A0A3N6NDR9_9CYAN</name>
<evidence type="ECO:0000313" key="4">
    <source>
        <dbReference type="EMBL" id="RQH44331.1"/>
    </source>
</evidence>
<organism evidence="4 5">
    <name type="scientific">Okeania hirsuta</name>
    <dbReference type="NCBI Taxonomy" id="1458930"/>
    <lineage>
        <taxon>Bacteria</taxon>
        <taxon>Bacillati</taxon>
        <taxon>Cyanobacteriota</taxon>
        <taxon>Cyanophyceae</taxon>
        <taxon>Oscillatoriophycideae</taxon>
        <taxon>Oscillatoriales</taxon>
        <taxon>Microcoleaceae</taxon>
        <taxon>Okeania</taxon>
    </lineage>
</organism>
<dbReference type="GO" id="GO:0000160">
    <property type="term" value="P:phosphorelay signal transduction system"/>
    <property type="evidence" value="ECO:0007669"/>
    <property type="project" value="InterPro"/>
</dbReference>
<dbReference type="EMBL" id="RCBY01000053">
    <property type="protein sequence ID" value="RQH44331.1"/>
    <property type="molecule type" value="Genomic_DNA"/>
</dbReference>
<dbReference type="Gene3D" id="3.40.50.2300">
    <property type="match status" value="1"/>
</dbReference>
<sequence>MYKILVIDDDIAIQELLKRVLQKQGYEVTVASNGEDGFQQAQNLQPALIICDWVMPRLTGIEVCSRVKTNSELSTTFFILLTSLGTVQDRVKGLDAGADDFISKPIEMSELTARVRAGLRLHQLSQDLQTQKRLLEAELAEAADYVRSLLPEPLMEPVKVESQFIPSHKLGGDCFDYYWLDENYLAMYLLDVAGHGLRAALPSVSVLNLLRSKAIPNIDYHQPSDVLRALNNTYQMTYQNDKYFTIWYGVYNRSENQLVYASAGHPPAVLILGNGQPSQVNKLKTPGVPIGMFPDVTYVDNSCLVEKLSSLYIFSDGVYEIPQPGGEIWGIDNFIDLILEYHKYGYFHLDKILNYVRDLNCGHAFSDDFSLLKIIFG</sequence>
<accession>A0A3N6NDR9</accession>
<dbReference type="Gene3D" id="3.60.40.10">
    <property type="entry name" value="PPM-type phosphatase domain"/>
    <property type="match status" value="1"/>
</dbReference>
<dbReference type="Proteomes" id="UP000269154">
    <property type="component" value="Unassembled WGS sequence"/>
</dbReference>
<dbReference type="OrthoDB" id="9763484at2"/>
<keyword evidence="5" id="KW-1185">Reference proteome</keyword>
<feature type="domain" description="Response regulatory" evidence="3">
    <location>
        <begin position="3"/>
        <end position="119"/>
    </location>
</feature>
<dbReference type="AlphaFoldDB" id="A0A3N6NDR9"/>
<dbReference type="InterPro" id="IPR052016">
    <property type="entry name" value="Bact_Sigma-Reg"/>
</dbReference>
<evidence type="ECO:0000256" key="1">
    <source>
        <dbReference type="ARBA" id="ARBA00022801"/>
    </source>
</evidence>
<dbReference type="InterPro" id="IPR011006">
    <property type="entry name" value="CheY-like_superfamily"/>
</dbReference>
<dbReference type="InterPro" id="IPR001789">
    <property type="entry name" value="Sig_transdc_resp-reg_receiver"/>
</dbReference>
<evidence type="ECO:0000313" key="5">
    <source>
        <dbReference type="Proteomes" id="UP000269154"/>
    </source>
</evidence>
<dbReference type="CDD" id="cd17574">
    <property type="entry name" value="REC_OmpR"/>
    <property type="match status" value="1"/>
</dbReference>
<reference evidence="4 5" key="1">
    <citation type="journal article" date="2018" name="ACS Chem. Biol.">
        <title>Ketoreductase domain dysfunction expands chemodiversity: malyngamide biosynthesis in the cyanobacterium Okeania hirsuta.</title>
        <authorList>
            <person name="Moss N.A."/>
            <person name="Leao T."/>
            <person name="Rankin M."/>
            <person name="McCullough T.M."/>
            <person name="Qu P."/>
            <person name="Korobeynikov A."/>
            <person name="Smith J.L."/>
            <person name="Gerwick L."/>
            <person name="Gerwick W.H."/>
        </authorList>
    </citation>
    <scope>NUCLEOTIDE SEQUENCE [LARGE SCALE GENOMIC DNA]</scope>
    <source>
        <strain evidence="4 5">PAB10Feb10-1</strain>
    </source>
</reference>
<dbReference type="InterPro" id="IPR001932">
    <property type="entry name" value="PPM-type_phosphatase-like_dom"/>
</dbReference>
<keyword evidence="2" id="KW-0597">Phosphoprotein</keyword>
<dbReference type="SMART" id="SM00331">
    <property type="entry name" value="PP2C_SIG"/>
    <property type="match status" value="1"/>
</dbReference>
<dbReference type="PANTHER" id="PTHR43156:SF2">
    <property type="entry name" value="STAGE II SPORULATION PROTEIN E"/>
    <property type="match status" value="1"/>
</dbReference>
<dbReference type="GO" id="GO:0016791">
    <property type="term" value="F:phosphatase activity"/>
    <property type="evidence" value="ECO:0007669"/>
    <property type="project" value="TreeGrafter"/>
</dbReference>
<feature type="modified residue" description="4-aspartylphosphate" evidence="2">
    <location>
        <position position="52"/>
    </location>
</feature>